<protein>
    <submittedName>
        <fullName evidence="1">Decarboxylase</fullName>
    </submittedName>
</protein>
<dbReference type="AlphaFoldDB" id="A0A154L4E4"/>
<dbReference type="Proteomes" id="UP000076335">
    <property type="component" value="Unassembled WGS sequence"/>
</dbReference>
<name>A0A154L4E4_9PROT</name>
<gene>
    <name evidence="1" type="ORF">AUP42_19475</name>
</gene>
<evidence type="ECO:0000313" key="1">
    <source>
        <dbReference type="EMBL" id="KZB63982.1"/>
    </source>
</evidence>
<evidence type="ECO:0000313" key="2">
    <source>
        <dbReference type="Proteomes" id="UP000076335"/>
    </source>
</evidence>
<dbReference type="InterPro" id="IPR014347">
    <property type="entry name" value="Tautomerase/MIF_sf"/>
</dbReference>
<organism evidence="1 2">
    <name type="scientific">Thalassospira lucentensis</name>
    <dbReference type="NCBI Taxonomy" id="168935"/>
    <lineage>
        <taxon>Bacteria</taxon>
        <taxon>Pseudomonadati</taxon>
        <taxon>Pseudomonadota</taxon>
        <taxon>Alphaproteobacteria</taxon>
        <taxon>Rhodospirillales</taxon>
        <taxon>Thalassospiraceae</taxon>
        <taxon>Thalassospira</taxon>
    </lineage>
</organism>
<dbReference type="PANTHER" id="PTHR38460">
    <property type="entry name" value="TAUTOMERASE YOLI-RELATED"/>
    <property type="match status" value="1"/>
</dbReference>
<dbReference type="PANTHER" id="PTHR38460:SF1">
    <property type="entry name" value="TAUTOMERASE YOLI-RELATED"/>
    <property type="match status" value="1"/>
</dbReference>
<dbReference type="EMBL" id="LPVY01000013">
    <property type="protein sequence ID" value="KZB63982.1"/>
    <property type="molecule type" value="Genomic_DNA"/>
</dbReference>
<dbReference type="RefSeq" id="WP_062951964.1">
    <property type="nucleotide sequence ID" value="NZ_LPVY01000013.1"/>
</dbReference>
<comment type="caution">
    <text evidence="1">The sequence shown here is derived from an EMBL/GenBank/DDBJ whole genome shotgun (WGS) entry which is preliminary data.</text>
</comment>
<reference evidence="1 2" key="1">
    <citation type="submission" date="2015-12" db="EMBL/GenBank/DDBJ databases">
        <title>Genome sequence of Thalassospira lucentensis MCCC 1A02072.</title>
        <authorList>
            <person name="Lu L."/>
            <person name="Lai Q."/>
            <person name="Shao Z."/>
            <person name="Qian P."/>
        </authorList>
    </citation>
    <scope>NUCLEOTIDE SEQUENCE [LARGE SCALE GENOMIC DNA]</scope>
    <source>
        <strain evidence="1 2">MCCC 1A02072</strain>
    </source>
</reference>
<sequence>MPFTRISLRKGKSAEYLRAVSDALHQALTETFHVPKDDRFQVIHQHDAAELDFDPNYLSGLRSDDFILFAITAGKPRDTATKRNFYKRLTDLLAQKADIRPADVMIVITTTAYEDWSFGNGVMATDIAQS</sequence>
<dbReference type="SUPFAM" id="SSF55331">
    <property type="entry name" value="Tautomerase/MIF"/>
    <property type="match status" value="1"/>
</dbReference>
<dbReference type="InterPro" id="IPR037479">
    <property type="entry name" value="Tauto_MSAD"/>
</dbReference>
<dbReference type="Pfam" id="PF14552">
    <property type="entry name" value="Tautomerase_2"/>
    <property type="match status" value="1"/>
</dbReference>
<dbReference type="Gene3D" id="3.30.429.10">
    <property type="entry name" value="Macrophage Migration Inhibitory Factor"/>
    <property type="match status" value="1"/>
</dbReference>
<proteinExistence type="predicted"/>
<dbReference type="OrthoDB" id="9804765at2"/>
<accession>A0A154L4E4</accession>